<evidence type="ECO:0000313" key="2">
    <source>
        <dbReference type="EMBL" id="QHT26332.1"/>
    </source>
</evidence>
<feature type="compositionally biased region" description="Basic residues" evidence="1">
    <location>
        <begin position="107"/>
        <end position="136"/>
    </location>
</feature>
<proteinExistence type="predicted"/>
<organism evidence="2">
    <name type="scientific">viral metagenome</name>
    <dbReference type="NCBI Taxonomy" id="1070528"/>
    <lineage>
        <taxon>unclassified sequences</taxon>
        <taxon>metagenomes</taxon>
        <taxon>organismal metagenomes</taxon>
    </lineage>
</organism>
<sequence>MGDKGKLSYLHDFKHTTIKDGKKVVHEEYVINGTKGLRIKYYHKENDNIEKIVVGTKGDGNYFLKTTKNKDTKTEENLSKDDLLKVLKKDKSLDFALDYIKKEMKGGSRKTSRKTKKSSKKSSKKGSKKGSKSRRW</sequence>
<accession>A0A6C0EC76</accession>
<dbReference type="EMBL" id="MN739785">
    <property type="protein sequence ID" value="QHT26332.1"/>
    <property type="molecule type" value="Genomic_DNA"/>
</dbReference>
<evidence type="ECO:0000256" key="1">
    <source>
        <dbReference type="SAM" id="MobiDB-lite"/>
    </source>
</evidence>
<name>A0A6C0EC76_9ZZZZ</name>
<protein>
    <submittedName>
        <fullName evidence="2">Uncharacterized protein</fullName>
    </submittedName>
</protein>
<feature type="region of interest" description="Disordered" evidence="1">
    <location>
        <begin position="104"/>
        <end position="136"/>
    </location>
</feature>
<reference evidence="2" key="1">
    <citation type="journal article" date="2020" name="Nature">
        <title>Giant virus diversity and host interactions through global metagenomics.</title>
        <authorList>
            <person name="Schulz F."/>
            <person name="Roux S."/>
            <person name="Paez-Espino D."/>
            <person name="Jungbluth S."/>
            <person name="Walsh D.A."/>
            <person name="Denef V.J."/>
            <person name="McMahon K.D."/>
            <person name="Konstantinidis K.T."/>
            <person name="Eloe-Fadrosh E.A."/>
            <person name="Kyrpides N.C."/>
            <person name="Woyke T."/>
        </authorList>
    </citation>
    <scope>NUCLEOTIDE SEQUENCE</scope>
    <source>
        <strain evidence="2">GVMAG-M-3300023179-27</strain>
    </source>
</reference>
<dbReference type="AlphaFoldDB" id="A0A6C0EC76"/>